<proteinExistence type="inferred from homology"/>
<dbReference type="NCBIfam" id="NF009467">
    <property type="entry name" value="PRK12826.1-3"/>
    <property type="match status" value="1"/>
</dbReference>
<dbReference type="PRINTS" id="PR00080">
    <property type="entry name" value="SDRFAMILY"/>
</dbReference>
<dbReference type="PROSITE" id="PS00061">
    <property type="entry name" value="ADH_SHORT"/>
    <property type="match status" value="1"/>
</dbReference>
<evidence type="ECO:0000256" key="4">
    <source>
        <dbReference type="RuleBase" id="RU000363"/>
    </source>
</evidence>
<dbReference type="InterPro" id="IPR023985">
    <property type="entry name" value="SDR_subfam_1"/>
</dbReference>
<name>A0A4R1HWP8_PSEEN</name>
<accession>A0A4R1HWP8</accession>
<dbReference type="PANTHER" id="PTHR24321:SF8">
    <property type="entry name" value="ESTRADIOL 17-BETA-DEHYDROGENASE 8-RELATED"/>
    <property type="match status" value="1"/>
</dbReference>
<dbReference type="Proteomes" id="UP000295560">
    <property type="component" value="Unassembled WGS sequence"/>
</dbReference>
<dbReference type="InterPro" id="IPR020904">
    <property type="entry name" value="Sc_DH/Rdtase_CS"/>
</dbReference>
<reference evidence="5 6" key="1">
    <citation type="submission" date="2019-03" db="EMBL/GenBank/DDBJ databases">
        <title>Sequencing the genomes of 1000 actinobacteria strains.</title>
        <authorList>
            <person name="Klenk H.-P."/>
        </authorList>
    </citation>
    <scope>NUCLEOTIDE SEQUENCE [LARGE SCALE GENOMIC DNA]</scope>
    <source>
        <strain evidence="5 6">DSM 44969</strain>
    </source>
</reference>
<dbReference type="NCBIfam" id="TIGR03971">
    <property type="entry name" value="SDR_subfam_1"/>
    <property type="match status" value="1"/>
</dbReference>
<dbReference type="EMBL" id="SMFZ01000001">
    <property type="protein sequence ID" value="TCK25891.1"/>
    <property type="molecule type" value="Genomic_DNA"/>
</dbReference>
<organism evidence="5 6">
    <name type="scientific">Pseudonocardia endophytica</name>
    <dbReference type="NCBI Taxonomy" id="401976"/>
    <lineage>
        <taxon>Bacteria</taxon>
        <taxon>Bacillati</taxon>
        <taxon>Actinomycetota</taxon>
        <taxon>Actinomycetes</taxon>
        <taxon>Pseudonocardiales</taxon>
        <taxon>Pseudonocardiaceae</taxon>
        <taxon>Pseudonocardia</taxon>
    </lineage>
</organism>
<comment type="caution">
    <text evidence="5">The sequence shown here is derived from an EMBL/GenBank/DDBJ whole genome shotgun (WGS) entry which is preliminary data.</text>
</comment>
<evidence type="ECO:0000256" key="3">
    <source>
        <dbReference type="ARBA" id="ARBA00023027"/>
    </source>
</evidence>
<dbReference type="Gene3D" id="3.40.50.720">
    <property type="entry name" value="NAD(P)-binding Rossmann-like Domain"/>
    <property type="match status" value="1"/>
</dbReference>
<protein>
    <submittedName>
        <fullName evidence="5">SDR family mycofactocin-dependent oxidoreductase</fullName>
    </submittedName>
</protein>
<dbReference type="PRINTS" id="PR00081">
    <property type="entry name" value="GDHRDH"/>
</dbReference>
<dbReference type="SUPFAM" id="SSF51735">
    <property type="entry name" value="NAD(P)-binding Rossmann-fold domains"/>
    <property type="match status" value="1"/>
</dbReference>
<keyword evidence="3" id="KW-0520">NAD</keyword>
<dbReference type="CDD" id="cd05233">
    <property type="entry name" value="SDR_c"/>
    <property type="match status" value="1"/>
</dbReference>
<evidence type="ECO:0000313" key="5">
    <source>
        <dbReference type="EMBL" id="TCK25891.1"/>
    </source>
</evidence>
<dbReference type="FunFam" id="3.40.50.720:FF:000084">
    <property type="entry name" value="Short-chain dehydrogenase reductase"/>
    <property type="match status" value="1"/>
</dbReference>
<dbReference type="Pfam" id="PF00106">
    <property type="entry name" value="adh_short"/>
    <property type="match status" value="1"/>
</dbReference>
<keyword evidence="6" id="KW-1185">Reference proteome</keyword>
<evidence type="ECO:0000313" key="6">
    <source>
        <dbReference type="Proteomes" id="UP000295560"/>
    </source>
</evidence>
<comment type="similarity">
    <text evidence="1 4">Belongs to the short-chain dehydrogenases/reductases (SDR) family.</text>
</comment>
<sequence>MGYDLSGKVALVTGAARGQGRSHAIRLAEDGADVIAVDLCDQVPTTDYRGSTPDDLAETAAEVEKLDRRIVTHRADVRDLSALQAAVDDGVAQLGRLDIVVANAGIFSSAPIHELTEQQWDDMIGINLTGVWKTVRATVPTLLEQDRGGSIILISSTGGVQGFPNFGHYVAAKHGVIGLARTMCNELSPKNIRVNAIQPTSVLTDMIDHVDMYRLFRPDLETPTHDDFREALLGAMNVMPTPWVEPRDISNAVAWLASDEARFVTGITLPVDAGALQKM</sequence>
<dbReference type="GO" id="GO:0016491">
    <property type="term" value="F:oxidoreductase activity"/>
    <property type="evidence" value="ECO:0007669"/>
    <property type="project" value="UniProtKB-KW"/>
</dbReference>
<dbReference type="AlphaFoldDB" id="A0A4R1HWP8"/>
<keyword evidence="2" id="KW-0560">Oxidoreductase</keyword>
<dbReference type="OrthoDB" id="3206777at2"/>
<dbReference type="InterPro" id="IPR036291">
    <property type="entry name" value="NAD(P)-bd_dom_sf"/>
</dbReference>
<dbReference type="InterPro" id="IPR002347">
    <property type="entry name" value="SDR_fam"/>
</dbReference>
<evidence type="ECO:0000256" key="1">
    <source>
        <dbReference type="ARBA" id="ARBA00006484"/>
    </source>
</evidence>
<dbReference type="PANTHER" id="PTHR24321">
    <property type="entry name" value="DEHYDROGENASES, SHORT CHAIN"/>
    <property type="match status" value="1"/>
</dbReference>
<evidence type="ECO:0000256" key="2">
    <source>
        <dbReference type="ARBA" id="ARBA00023002"/>
    </source>
</evidence>
<dbReference type="RefSeq" id="WP_132422443.1">
    <property type="nucleotide sequence ID" value="NZ_SMFZ01000001.1"/>
</dbReference>
<gene>
    <name evidence="5" type="ORF">EV378_1718</name>
</gene>